<dbReference type="Pfam" id="PF00551">
    <property type="entry name" value="Formyl_trans_N"/>
    <property type="match status" value="1"/>
</dbReference>
<keyword evidence="4 5" id="KW-0648">Protein biosynthesis</keyword>
<evidence type="ECO:0000256" key="3">
    <source>
        <dbReference type="ARBA" id="ARBA00022679"/>
    </source>
</evidence>
<dbReference type="CDD" id="cd08646">
    <property type="entry name" value="FMT_core_Met-tRNA-FMT_N"/>
    <property type="match status" value="1"/>
</dbReference>
<gene>
    <name evidence="5" type="primary">fmt</name>
    <name evidence="8" type="ORF">DHW61_14275</name>
</gene>
<dbReference type="EC" id="2.1.2.9" evidence="2 5"/>
<dbReference type="FunFam" id="3.40.50.170:FF:000004">
    <property type="entry name" value="Methionyl-tRNA formyltransferase"/>
    <property type="match status" value="1"/>
</dbReference>
<dbReference type="GO" id="GO:0004479">
    <property type="term" value="F:methionyl-tRNA formyltransferase activity"/>
    <property type="evidence" value="ECO:0007669"/>
    <property type="project" value="UniProtKB-UniRule"/>
</dbReference>
<dbReference type="InterPro" id="IPR005793">
    <property type="entry name" value="Formyl_trans_C"/>
</dbReference>
<evidence type="ECO:0000256" key="1">
    <source>
        <dbReference type="ARBA" id="ARBA00010699"/>
    </source>
</evidence>
<evidence type="ECO:0000313" key="9">
    <source>
        <dbReference type="Proteomes" id="UP000262969"/>
    </source>
</evidence>
<evidence type="ECO:0000256" key="2">
    <source>
        <dbReference type="ARBA" id="ARBA00012261"/>
    </source>
</evidence>
<sequence>MKNLKVIFMGTPDFSVNVLNSLVYTTNVIGVVTKPDKLVGRKQVLTESAVKKVALENNIKVIQPTKIRNEYQSIIDLNPDIIITCAYGQFLPKEILDYPKYGCINVHASLLPKLRGGAPIHKAIIDGYTTTGITIMYMGLKMDNGDIISQKSIEIEKTDNVGTLHDKLSLLGAELLIETLPNIISGQINRIVQNEEEVTFGYNISREDEHIDFNKTKIEVFNHIRGLNPWPVSYAVLDDEEIKIYEVIIGEDIYKEKSNGEIVKLYKDGIGIKVSDGEIILKTIKPSGKKKMSVKDYFNGFQEKNNLIGKVFR</sequence>
<comment type="catalytic activity">
    <reaction evidence="5">
        <text>L-methionyl-tRNA(fMet) + (6R)-10-formyltetrahydrofolate = N-formyl-L-methionyl-tRNA(fMet) + (6S)-5,6,7,8-tetrahydrofolate + H(+)</text>
        <dbReference type="Rhea" id="RHEA:24380"/>
        <dbReference type="Rhea" id="RHEA-COMP:9952"/>
        <dbReference type="Rhea" id="RHEA-COMP:9953"/>
        <dbReference type="ChEBI" id="CHEBI:15378"/>
        <dbReference type="ChEBI" id="CHEBI:57453"/>
        <dbReference type="ChEBI" id="CHEBI:78530"/>
        <dbReference type="ChEBI" id="CHEBI:78844"/>
        <dbReference type="ChEBI" id="CHEBI:195366"/>
        <dbReference type="EC" id="2.1.2.9"/>
    </reaction>
</comment>
<feature type="domain" description="Formyl transferase C-terminal" evidence="7">
    <location>
        <begin position="203"/>
        <end position="301"/>
    </location>
</feature>
<protein>
    <recommendedName>
        <fullName evidence="2 5">Methionyl-tRNA formyltransferase</fullName>
        <ecNumber evidence="2 5">2.1.2.9</ecNumber>
    </recommendedName>
</protein>
<comment type="caution">
    <text evidence="8">The sequence shown here is derived from an EMBL/GenBank/DDBJ whole genome shotgun (WGS) entry which is preliminary data.</text>
</comment>
<dbReference type="NCBIfam" id="TIGR00460">
    <property type="entry name" value="fmt"/>
    <property type="match status" value="1"/>
</dbReference>
<keyword evidence="3 5" id="KW-0808">Transferase</keyword>
<dbReference type="HAMAP" id="MF_00182">
    <property type="entry name" value="Formyl_trans"/>
    <property type="match status" value="1"/>
</dbReference>
<reference evidence="8 9" key="1">
    <citation type="journal article" date="2018" name="Nat. Biotechnol.">
        <title>A standardized bacterial taxonomy based on genome phylogeny substantially revises the tree of life.</title>
        <authorList>
            <person name="Parks D.H."/>
            <person name="Chuvochina M."/>
            <person name="Waite D.W."/>
            <person name="Rinke C."/>
            <person name="Skarshewski A."/>
            <person name="Chaumeil P.A."/>
            <person name="Hugenholtz P."/>
        </authorList>
    </citation>
    <scope>NUCLEOTIDE SEQUENCE [LARGE SCALE GENOMIC DNA]</scope>
    <source>
        <strain evidence="8">UBA11728</strain>
    </source>
</reference>
<feature type="binding site" evidence="5">
    <location>
        <begin position="109"/>
        <end position="112"/>
    </location>
    <ligand>
        <name>(6S)-5,6,7,8-tetrahydrofolate</name>
        <dbReference type="ChEBI" id="CHEBI:57453"/>
    </ligand>
</feature>
<evidence type="ECO:0000256" key="5">
    <source>
        <dbReference type="HAMAP-Rule" id="MF_00182"/>
    </source>
</evidence>
<dbReference type="InterPro" id="IPR041711">
    <property type="entry name" value="Met-tRNA-FMT_N"/>
</dbReference>
<proteinExistence type="inferred from homology"/>
<comment type="similarity">
    <text evidence="1 5">Belongs to the Fmt family.</text>
</comment>
<comment type="function">
    <text evidence="5">Attaches a formyl group to the free amino group of methionyl-tRNA(fMet). The formyl group appears to play a dual role in the initiator identity of N-formylmethionyl-tRNA by promoting its recognition by IF2 and preventing the misappropriation of this tRNA by the elongation apparatus.</text>
</comment>
<dbReference type="CDD" id="cd08704">
    <property type="entry name" value="Met_tRNA_FMT_C"/>
    <property type="match status" value="1"/>
</dbReference>
<name>A0A3D2X8W2_9FIRM</name>
<dbReference type="Pfam" id="PF02911">
    <property type="entry name" value="Formyl_trans_C"/>
    <property type="match status" value="1"/>
</dbReference>
<evidence type="ECO:0000313" key="8">
    <source>
        <dbReference type="EMBL" id="HCL03552.1"/>
    </source>
</evidence>
<dbReference type="Gene3D" id="3.40.50.12230">
    <property type="match status" value="1"/>
</dbReference>
<dbReference type="InterPro" id="IPR011034">
    <property type="entry name" value="Formyl_transferase-like_C_sf"/>
</dbReference>
<accession>A0A3D2X8W2</accession>
<dbReference type="PANTHER" id="PTHR11138:SF5">
    <property type="entry name" value="METHIONYL-TRNA FORMYLTRANSFERASE, MITOCHONDRIAL"/>
    <property type="match status" value="1"/>
</dbReference>
<dbReference type="InterPro" id="IPR005794">
    <property type="entry name" value="Fmt"/>
</dbReference>
<dbReference type="InterPro" id="IPR036477">
    <property type="entry name" value="Formyl_transf_N_sf"/>
</dbReference>
<dbReference type="InterPro" id="IPR044135">
    <property type="entry name" value="Met-tRNA-FMT_C"/>
</dbReference>
<feature type="domain" description="Formyl transferase N-terminal" evidence="6">
    <location>
        <begin position="5"/>
        <end position="180"/>
    </location>
</feature>
<evidence type="ECO:0000259" key="6">
    <source>
        <dbReference type="Pfam" id="PF00551"/>
    </source>
</evidence>
<dbReference type="SUPFAM" id="SSF50486">
    <property type="entry name" value="FMT C-terminal domain-like"/>
    <property type="match status" value="1"/>
</dbReference>
<dbReference type="EMBL" id="DPVV01000475">
    <property type="protein sequence ID" value="HCL03552.1"/>
    <property type="molecule type" value="Genomic_DNA"/>
</dbReference>
<dbReference type="AlphaFoldDB" id="A0A3D2X8W2"/>
<organism evidence="8 9">
    <name type="scientific">Lachnoclostridium phytofermentans</name>
    <dbReference type="NCBI Taxonomy" id="66219"/>
    <lineage>
        <taxon>Bacteria</taxon>
        <taxon>Bacillati</taxon>
        <taxon>Bacillota</taxon>
        <taxon>Clostridia</taxon>
        <taxon>Lachnospirales</taxon>
        <taxon>Lachnospiraceae</taxon>
    </lineage>
</organism>
<dbReference type="Proteomes" id="UP000262969">
    <property type="component" value="Unassembled WGS sequence"/>
</dbReference>
<dbReference type="GO" id="GO:0005829">
    <property type="term" value="C:cytosol"/>
    <property type="evidence" value="ECO:0007669"/>
    <property type="project" value="TreeGrafter"/>
</dbReference>
<dbReference type="PANTHER" id="PTHR11138">
    <property type="entry name" value="METHIONYL-TRNA FORMYLTRANSFERASE"/>
    <property type="match status" value="1"/>
</dbReference>
<evidence type="ECO:0000256" key="4">
    <source>
        <dbReference type="ARBA" id="ARBA00022917"/>
    </source>
</evidence>
<dbReference type="SUPFAM" id="SSF53328">
    <property type="entry name" value="Formyltransferase"/>
    <property type="match status" value="1"/>
</dbReference>
<dbReference type="InterPro" id="IPR002376">
    <property type="entry name" value="Formyl_transf_N"/>
</dbReference>
<evidence type="ECO:0000259" key="7">
    <source>
        <dbReference type="Pfam" id="PF02911"/>
    </source>
</evidence>